<name>A0A1H6FBC2_9GAMM</name>
<dbReference type="OrthoDB" id="9781988at2"/>
<keyword evidence="2" id="KW-0472">Membrane</keyword>
<sequence length="182" mass="20652">MTSSEQPPSQTPSQDRPPATENMGSMNTGQVDRFLQTFERSARRWELVVYPALFAFVVLAGYGFFLIYSLTNSVAMMAHSMDPHMGENMLSMSSNIERMTQDMHTMSATMLDIAVKMDSLPPMPEQLIVMNKTMHAMNTSITQMSTSIHTMTLDMNQMRGELGNMERNISRPMSFFNNFAPW</sequence>
<gene>
    <name evidence="3" type="ORF">MBHS_01635</name>
    <name evidence="4" type="ORF">MBHS_03267</name>
</gene>
<evidence type="ECO:0000313" key="3">
    <source>
        <dbReference type="EMBL" id="SEH05780.1"/>
    </source>
</evidence>
<accession>A0A1H6FBC2</accession>
<evidence type="ECO:0000256" key="1">
    <source>
        <dbReference type="SAM" id="MobiDB-lite"/>
    </source>
</evidence>
<dbReference type="EMBL" id="FMSV02000529">
    <property type="protein sequence ID" value="SEH07392.1"/>
    <property type="molecule type" value="Genomic_DNA"/>
</dbReference>
<organism evidence="4 5">
    <name type="scientific">Candidatus Venteria ishoeyi</name>
    <dbReference type="NCBI Taxonomy" id="1899563"/>
    <lineage>
        <taxon>Bacteria</taxon>
        <taxon>Pseudomonadati</taxon>
        <taxon>Pseudomonadota</taxon>
        <taxon>Gammaproteobacteria</taxon>
        <taxon>Thiotrichales</taxon>
        <taxon>Thiotrichaceae</taxon>
        <taxon>Venteria</taxon>
    </lineage>
</organism>
<evidence type="ECO:0000313" key="5">
    <source>
        <dbReference type="Proteomes" id="UP000236724"/>
    </source>
</evidence>
<feature type="compositionally biased region" description="Low complexity" evidence="1">
    <location>
        <begin position="1"/>
        <end position="14"/>
    </location>
</feature>
<feature type="transmembrane region" description="Helical" evidence="2">
    <location>
        <begin position="48"/>
        <end position="71"/>
    </location>
</feature>
<keyword evidence="5" id="KW-1185">Reference proteome</keyword>
<evidence type="ECO:0000256" key="2">
    <source>
        <dbReference type="SAM" id="Phobius"/>
    </source>
</evidence>
<keyword evidence="2" id="KW-0812">Transmembrane</keyword>
<protein>
    <submittedName>
        <fullName evidence="4">Uncharacterized protein</fullName>
    </submittedName>
</protein>
<dbReference type="RefSeq" id="WP_103919661.1">
    <property type="nucleotide sequence ID" value="NZ_FMSV02000380.1"/>
</dbReference>
<keyword evidence="2" id="KW-1133">Transmembrane helix</keyword>
<dbReference type="EMBL" id="FMSV02000380">
    <property type="protein sequence ID" value="SEH05780.1"/>
    <property type="molecule type" value="Genomic_DNA"/>
</dbReference>
<feature type="region of interest" description="Disordered" evidence="1">
    <location>
        <begin position="1"/>
        <end position="28"/>
    </location>
</feature>
<dbReference type="AlphaFoldDB" id="A0A1H6FBC2"/>
<dbReference type="Proteomes" id="UP000236724">
    <property type="component" value="Unassembled WGS sequence"/>
</dbReference>
<proteinExistence type="predicted"/>
<evidence type="ECO:0000313" key="4">
    <source>
        <dbReference type="EMBL" id="SEH07392.1"/>
    </source>
</evidence>
<reference evidence="4 5" key="1">
    <citation type="submission" date="2016-10" db="EMBL/GenBank/DDBJ databases">
        <authorList>
            <person name="de Groot N.N."/>
        </authorList>
    </citation>
    <scope>NUCLEOTIDE SEQUENCE [LARGE SCALE GENOMIC DNA]</scope>
    <source>
        <strain evidence="4">MBHS1</strain>
    </source>
</reference>